<feature type="non-terminal residue" evidence="5">
    <location>
        <position position="1"/>
    </location>
</feature>
<protein>
    <submittedName>
        <fullName evidence="5">ADCL3 protein</fullName>
    </submittedName>
</protein>
<dbReference type="GO" id="GO:0016020">
    <property type="term" value="C:membrane"/>
    <property type="evidence" value="ECO:0007669"/>
    <property type="project" value="InterPro"/>
</dbReference>
<dbReference type="Gene3D" id="3.40.50.1820">
    <property type="entry name" value="alpha/beta hydrolase"/>
    <property type="match status" value="1"/>
</dbReference>
<reference evidence="5 6" key="1">
    <citation type="submission" date="2019-09" db="EMBL/GenBank/DDBJ databases">
        <title>Bird 10,000 Genomes (B10K) Project - Family phase.</title>
        <authorList>
            <person name="Zhang G."/>
        </authorList>
    </citation>
    <scope>NUCLEOTIDE SEQUENCE [LARGE SCALE GENOMIC DNA]</scope>
    <source>
        <strain evidence="5">B10K-CU-031-07</strain>
        <tissue evidence="5">Muscle</tissue>
    </source>
</reference>
<feature type="domain" description="Alpha/beta hydrolase fold-3" evidence="4">
    <location>
        <begin position="105"/>
        <end position="249"/>
    </location>
</feature>
<keyword evidence="2" id="KW-0378">Hydrolase</keyword>
<dbReference type="Pfam" id="PF07859">
    <property type="entry name" value="Abhydrolase_3"/>
    <property type="match status" value="2"/>
</dbReference>
<dbReference type="PANTHER" id="PTHR48081:SF32">
    <property type="entry name" value="ALPHA_BETA HYDROLASE FOLD-3 DOMAIN-CONTAINING PROTEIN"/>
    <property type="match status" value="1"/>
</dbReference>
<gene>
    <name evidence="5" type="primary">Aadacl3_1</name>
    <name evidence="5" type="ORF">GEOCAL_R12118</name>
</gene>
<keyword evidence="6" id="KW-1185">Reference proteome</keyword>
<feature type="non-terminal residue" evidence="5">
    <location>
        <position position="397"/>
    </location>
</feature>
<feature type="active site" evidence="3">
    <location>
        <position position="183"/>
    </location>
</feature>
<dbReference type="OrthoDB" id="408631at2759"/>
<name>A0A7K4JFC4_GEOCA</name>
<comment type="caution">
    <text evidence="5">The sequence shown here is derived from an EMBL/GenBank/DDBJ whole genome shotgun (WGS) entry which is preliminary data.</text>
</comment>
<organism evidence="5 6">
    <name type="scientific">Geococcyx californianus</name>
    <name type="common">Greater roadrunner</name>
    <name type="synonym">Saurothera californiana</name>
    <dbReference type="NCBI Taxonomy" id="8947"/>
    <lineage>
        <taxon>Eukaryota</taxon>
        <taxon>Metazoa</taxon>
        <taxon>Chordata</taxon>
        <taxon>Craniata</taxon>
        <taxon>Vertebrata</taxon>
        <taxon>Euteleostomi</taxon>
        <taxon>Archelosauria</taxon>
        <taxon>Archosauria</taxon>
        <taxon>Dinosauria</taxon>
        <taxon>Saurischia</taxon>
        <taxon>Theropoda</taxon>
        <taxon>Coelurosauria</taxon>
        <taxon>Aves</taxon>
        <taxon>Neognathae</taxon>
        <taxon>Neoaves</taxon>
        <taxon>Otidimorphae</taxon>
        <taxon>Cuculiformes</taxon>
        <taxon>Neomorphidae</taxon>
        <taxon>Geococcyx</taxon>
    </lineage>
</organism>
<comment type="similarity">
    <text evidence="1">Belongs to the 'GDXG' lipolytic enzyme family.</text>
</comment>
<evidence type="ECO:0000313" key="6">
    <source>
        <dbReference type="Proteomes" id="UP000531151"/>
    </source>
</evidence>
<feature type="active site" evidence="3">
    <location>
        <position position="367"/>
    </location>
</feature>
<dbReference type="PANTHER" id="PTHR48081">
    <property type="entry name" value="AB HYDROLASE SUPERFAMILY PROTEIN C4A8.06C"/>
    <property type="match status" value="1"/>
</dbReference>
<dbReference type="InterPro" id="IPR017157">
    <property type="entry name" value="Arylacetamide_deacetylase"/>
</dbReference>
<evidence type="ECO:0000256" key="1">
    <source>
        <dbReference type="ARBA" id="ARBA00010515"/>
    </source>
</evidence>
<proteinExistence type="inferred from homology"/>
<evidence type="ECO:0000259" key="4">
    <source>
        <dbReference type="Pfam" id="PF07859"/>
    </source>
</evidence>
<dbReference type="InterPro" id="IPR050300">
    <property type="entry name" value="GDXG_lipolytic_enzyme"/>
</dbReference>
<feature type="active site" evidence="3">
    <location>
        <position position="337"/>
    </location>
</feature>
<dbReference type="PIRSF" id="PIRSF037251">
    <property type="entry name" value="Arylacetamide_deacetylase"/>
    <property type="match status" value="1"/>
</dbReference>
<dbReference type="InterPro" id="IPR029058">
    <property type="entry name" value="AB_hydrolase_fold"/>
</dbReference>
<dbReference type="GO" id="GO:0052689">
    <property type="term" value="F:carboxylic ester hydrolase activity"/>
    <property type="evidence" value="ECO:0007669"/>
    <property type="project" value="InterPro"/>
</dbReference>
<accession>A0A7K4JFC4</accession>
<evidence type="ECO:0000313" key="5">
    <source>
        <dbReference type="EMBL" id="NWH64022.1"/>
    </source>
</evidence>
<sequence length="397" mass="45084">VSPVLIPTLFLGALFYDFFHSELPPGIDQPLKLRLFNSLLIATLISGKILEKLGICGDLSLLRLVLDGIPPRRDSKLFIKDLQVDEVPVRIYQPKCPPTGKRRGILYFHGGAGTFGSIRAFERICSHLAKKCDSVVMSVGYRLAPEHPYPGQYLDCLAATLYFMRNLEEYHVDPARIIISGDSCGANFATVICQILLNKRDLPKVRAQVLFYPGLQGLDFHLPSYQQNASVPILYRKLVIYFCFRYLNKEPTVLEDVLQNSHVPESMKCKYKKWISADIIPDEFKIRGYVPQKSTSFKPEVHEAIKEILALTFSPLLAEDSLIRQLPESYIVTCEFDVLRDDGLLYKKRLEDNGVPVTWYHSESAFHGILAFFGYGIFSFSSAKKIMDRTVNYINSL</sequence>
<dbReference type="AlphaFoldDB" id="A0A7K4JFC4"/>
<dbReference type="Proteomes" id="UP000531151">
    <property type="component" value="Unassembled WGS sequence"/>
</dbReference>
<dbReference type="SUPFAM" id="SSF53474">
    <property type="entry name" value="alpha/beta-Hydrolases"/>
    <property type="match status" value="1"/>
</dbReference>
<evidence type="ECO:0000256" key="3">
    <source>
        <dbReference type="PIRSR" id="PIRSR037251-1"/>
    </source>
</evidence>
<dbReference type="EMBL" id="VWPV01023626">
    <property type="protein sequence ID" value="NWH64022.1"/>
    <property type="molecule type" value="Genomic_DNA"/>
</dbReference>
<feature type="domain" description="Alpha/beta hydrolase fold-3" evidence="4">
    <location>
        <begin position="312"/>
        <end position="370"/>
    </location>
</feature>
<evidence type="ECO:0000256" key="2">
    <source>
        <dbReference type="ARBA" id="ARBA00022801"/>
    </source>
</evidence>
<dbReference type="InterPro" id="IPR013094">
    <property type="entry name" value="AB_hydrolase_3"/>
</dbReference>